<feature type="region of interest" description="Disordered" evidence="1">
    <location>
        <begin position="1"/>
        <end position="36"/>
    </location>
</feature>
<evidence type="ECO:0000313" key="4">
    <source>
        <dbReference type="Proteomes" id="UP000286045"/>
    </source>
</evidence>
<evidence type="ECO:0000259" key="2">
    <source>
        <dbReference type="Pfam" id="PF03193"/>
    </source>
</evidence>
<evidence type="ECO:0000256" key="1">
    <source>
        <dbReference type="SAM" id="MobiDB-lite"/>
    </source>
</evidence>
<feature type="compositionally biased region" description="Polar residues" evidence="1">
    <location>
        <begin position="1"/>
        <end position="14"/>
    </location>
</feature>
<protein>
    <recommendedName>
        <fullName evidence="2">EngC GTPase domain-containing protein</fullName>
    </recommendedName>
</protein>
<proteinExistence type="predicted"/>
<dbReference type="InterPro" id="IPR025662">
    <property type="entry name" value="Sigma_54_int_dom_ATP-bd_1"/>
</dbReference>
<dbReference type="Proteomes" id="UP000286045">
    <property type="component" value="Unassembled WGS sequence"/>
</dbReference>
<dbReference type="AlphaFoldDB" id="A0A439DEV0"/>
<dbReference type="GO" id="GO:0003924">
    <property type="term" value="F:GTPase activity"/>
    <property type="evidence" value="ECO:0007669"/>
    <property type="project" value="InterPro"/>
</dbReference>
<dbReference type="SUPFAM" id="SSF52540">
    <property type="entry name" value="P-loop containing nucleoside triphosphate hydrolases"/>
    <property type="match status" value="2"/>
</dbReference>
<comment type="caution">
    <text evidence="3">The sequence shown here is derived from an EMBL/GenBank/DDBJ whole genome shotgun (WGS) entry which is preliminary data.</text>
</comment>
<evidence type="ECO:0000313" key="3">
    <source>
        <dbReference type="EMBL" id="RWA12939.1"/>
    </source>
</evidence>
<keyword evidence="4" id="KW-1185">Reference proteome</keyword>
<feature type="domain" description="EngC GTPase" evidence="2">
    <location>
        <begin position="96"/>
        <end position="171"/>
    </location>
</feature>
<organism evidence="3 4">
    <name type="scientific">Xylaria grammica</name>
    <dbReference type="NCBI Taxonomy" id="363999"/>
    <lineage>
        <taxon>Eukaryota</taxon>
        <taxon>Fungi</taxon>
        <taxon>Dikarya</taxon>
        <taxon>Ascomycota</taxon>
        <taxon>Pezizomycotina</taxon>
        <taxon>Sordariomycetes</taxon>
        <taxon>Xylariomycetidae</taxon>
        <taxon>Xylariales</taxon>
        <taxon>Xylariaceae</taxon>
        <taxon>Xylaria</taxon>
    </lineage>
</organism>
<sequence>MPSNTIKQSTSSGSPLPKPTSPDEDAPNPGVNTAPMSQASLLTDGIDAGGDTGDQSVEQAMMPLNRERPRNWVAGVSSALTNLVTEAKGIASKPVVSFIEKHLKGTKLIFVVGQSGTGKSTFIKEISGMDIHIGKTRKSDEGTTNHQVCPAIVDDEQYIFIDTPGFGAADIPDMDCFCDIIACLDALGPFVTVAGLIYVTGGNQERLTQQELKTIQWIKCFCGPQFYRHITIMTSKWDRMREDDFEEGFESMLSLLKDDPEISEIINPSADSNNSEPCQGGSIYHHGLVVDDDHPNMILNRLTMRRHPKERADMARAMIKSRFNQAPGVKLQVVREMNKKIRWDNTEAAKVLNNEPRDVKLRFRDGMLRVFVKGEAYNMPNGKECSAVQLVSNQQPKAKEQDQTWYGKLFSWLEIARKVAMFFMESS</sequence>
<dbReference type="InterPro" id="IPR027417">
    <property type="entry name" value="P-loop_NTPase"/>
</dbReference>
<name>A0A439DEV0_9PEZI</name>
<dbReference type="GO" id="GO:0005525">
    <property type="term" value="F:GTP binding"/>
    <property type="evidence" value="ECO:0007669"/>
    <property type="project" value="InterPro"/>
</dbReference>
<dbReference type="InterPro" id="IPR010914">
    <property type="entry name" value="RsgA_GTPase_dom"/>
</dbReference>
<dbReference type="EMBL" id="RYZI01000038">
    <property type="protein sequence ID" value="RWA12939.1"/>
    <property type="molecule type" value="Genomic_DNA"/>
</dbReference>
<dbReference type="Gene3D" id="3.40.50.300">
    <property type="entry name" value="P-loop containing nucleotide triphosphate hydrolases"/>
    <property type="match status" value="1"/>
</dbReference>
<dbReference type="STRING" id="363999.A0A439DEV0"/>
<dbReference type="PROSITE" id="PS00675">
    <property type="entry name" value="SIGMA54_INTERACT_1"/>
    <property type="match status" value="1"/>
</dbReference>
<gene>
    <name evidence="3" type="ORF">EKO27_g2166</name>
</gene>
<accession>A0A439DEV0</accession>
<reference evidence="3 4" key="1">
    <citation type="submission" date="2018-12" db="EMBL/GenBank/DDBJ databases">
        <title>Draft genome sequence of Xylaria grammica IHI A82.</title>
        <authorList>
            <person name="Buettner E."/>
            <person name="Kellner H."/>
        </authorList>
    </citation>
    <scope>NUCLEOTIDE SEQUENCE [LARGE SCALE GENOMIC DNA]</scope>
    <source>
        <strain evidence="3 4">IHI A82</strain>
    </source>
</reference>
<dbReference type="Pfam" id="PF03193">
    <property type="entry name" value="RsgA_GTPase"/>
    <property type="match status" value="1"/>
</dbReference>